<dbReference type="InterPro" id="IPR000504">
    <property type="entry name" value="RRM_dom"/>
</dbReference>
<feature type="region of interest" description="Disordered" evidence="2">
    <location>
        <begin position="227"/>
        <end position="257"/>
    </location>
</feature>
<dbReference type="InterPro" id="IPR012677">
    <property type="entry name" value="Nucleotide-bd_a/b_plait_sf"/>
</dbReference>
<proteinExistence type="predicted"/>
<dbReference type="InterPro" id="IPR052768">
    <property type="entry name" value="RBM25"/>
</dbReference>
<protein>
    <submittedName>
        <fullName evidence="5">U1 snRNP complex, subunit SNU71 and related PWI-motif proteins</fullName>
    </submittedName>
</protein>
<feature type="domain" description="PWI" evidence="4">
    <location>
        <begin position="608"/>
        <end position="706"/>
    </location>
</feature>
<dbReference type="InterPro" id="IPR034268">
    <property type="entry name" value="RBM25_RRM"/>
</dbReference>
<evidence type="ECO:0000259" key="3">
    <source>
        <dbReference type="PROSITE" id="PS50102"/>
    </source>
</evidence>
<dbReference type="PANTHER" id="PTHR18806">
    <property type="entry name" value="RBM25 PROTEIN"/>
    <property type="match status" value="1"/>
</dbReference>
<keyword evidence="1" id="KW-0694">RNA-binding</keyword>
<dbReference type="InterPro" id="IPR002483">
    <property type="entry name" value="PWI_dom"/>
</dbReference>
<feature type="domain" description="RRM" evidence="3">
    <location>
        <begin position="105"/>
        <end position="189"/>
    </location>
</feature>
<feature type="compositionally biased region" description="Basic and acidic residues" evidence="2">
    <location>
        <begin position="384"/>
        <end position="405"/>
    </location>
</feature>
<feature type="compositionally biased region" description="Basic and acidic residues" evidence="2">
    <location>
        <begin position="321"/>
        <end position="343"/>
    </location>
</feature>
<dbReference type="CDD" id="cd12446">
    <property type="entry name" value="RRM_RBM25"/>
    <property type="match status" value="1"/>
</dbReference>
<dbReference type="PROSITE" id="PS51025">
    <property type="entry name" value="PWI"/>
    <property type="match status" value="1"/>
</dbReference>
<reference evidence="5" key="1">
    <citation type="submission" date="2014-08" db="EMBL/GenBank/DDBJ databases">
        <authorList>
            <person name="Sharma Rahul"/>
            <person name="Thines Marco"/>
        </authorList>
    </citation>
    <scope>NUCLEOTIDE SEQUENCE</scope>
</reference>
<feature type="region of interest" description="Disordered" evidence="2">
    <location>
        <begin position="313"/>
        <end position="405"/>
    </location>
</feature>
<feature type="region of interest" description="Disordered" evidence="2">
    <location>
        <begin position="1"/>
        <end position="102"/>
    </location>
</feature>
<evidence type="ECO:0000313" key="5">
    <source>
        <dbReference type="EMBL" id="CED83986.1"/>
    </source>
</evidence>
<feature type="compositionally biased region" description="Low complexity" evidence="2">
    <location>
        <begin position="231"/>
        <end position="245"/>
    </location>
</feature>
<evidence type="ECO:0000256" key="2">
    <source>
        <dbReference type="SAM" id="MobiDB-lite"/>
    </source>
</evidence>
<dbReference type="GO" id="GO:0003729">
    <property type="term" value="F:mRNA binding"/>
    <property type="evidence" value="ECO:0007669"/>
    <property type="project" value="TreeGrafter"/>
</dbReference>
<dbReference type="Gene3D" id="3.30.70.330">
    <property type="match status" value="1"/>
</dbReference>
<dbReference type="SUPFAM" id="SSF54928">
    <property type="entry name" value="RNA-binding domain, RBD"/>
    <property type="match status" value="1"/>
</dbReference>
<dbReference type="Pfam" id="PF00076">
    <property type="entry name" value="RRM_1"/>
    <property type="match status" value="1"/>
</dbReference>
<dbReference type="GO" id="GO:0005681">
    <property type="term" value="C:spliceosomal complex"/>
    <property type="evidence" value="ECO:0007669"/>
    <property type="project" value="TreeGrafter"/>
</dbReference>
<feature type="compositionally biased region" description="Low complexity" evidence="2">
    <location>
        <begin position="65"/>
        <end position="94"/>
    </location>
</feature>
<sequence>MYGGPGGYRPSHYQPQQQQSSYQNSRPGIGYQPTGQPPPRQHGNYPAVDFSRPPPGYNGPPGPPSNQSYSPIPNRPSGSGSNSNPSTTPGSSTPAGKTDQLSPQTTLFVGGIASGILDHVLEQLLNACGPLRNLKRVKGATGKPQAFGFAEFEDPDSVLRALAVLNGVELPDLETHGAGKKLIVKADEKTRKFLDDYESMMIRTDADEELELAAVKSITAILESLNNGTELPSTSSTALNSSANPESSSEKESAPDPYAVPAHLRDLQEEEIPEERREVVLDQISAFRQTSASREIEKKRVEEDRERRRIEQMVAAQHQQRVKEQREKEHREREAARLGKSVDEMIGPDRGAFGNGPQGYSKPVGFVAGQDNGHPERTDEEEEEARRERKRRDQMDSLKERERRLDQRERQRFQLLEREAQVEQSRKESDQKDFFIARDRLKAYDDDRLEEAGRDLWFIDRPRWRSQRAPVRRREEEADELDRKAEAEELVILARQEAELRERQRQEQADLAIKQKAAGILTEESGPIKVSIGSAAAAAKALAHPAVGGPGEGGGVRFGDEDDEDDGKKKRVLVKLDYGESLTPEEKERQRLLDLVKLRTQKVPKTQEGLWNANIYWDGIAETTIQHKIEPIARRKMIEFLGELDDDDLLNFVLDHIRGRKSASDLVEGLEPVLEEEAVPYTLAIWSELVFESMASEMGVDTKEVTMA</sequence>
<dbReference type="PROSITE" id="PS50102">
    <property type="entry name" value="RRM"/>
    <property type="match status" value="1"/>
</dbReference>
<dbReference type="SMART" id="SM00360">
    <property type="entry name" value="RRM"/>
    <property type="match status" value="1"/>
</dbReference>
<accession>A0A0F7SRE7</accession>
<feature type="compositionally biased region" description="Low complexity" evidence="2">
    <location>
        <begin position="8"/>
        <end position="27"/>
    </location>
</feature>
<name>A0A0F7SRE7_PHARH</name>
<feature type="compositionally biased region" description="Pro residues" evidence="2">
    <location>
        <begin position="52"/>
        <end position="64"/>
    </location>
</feature>
<dbReference type="Gene3D" id="1.20.1390.10">
    <property type="entry name" value="PWI domain"/>
    <property type="match status" value="1"/>
</dbReference>
<dbReference type="PANTHER" id="PTHR18806:SF4">
    <property type="entry name" value="RNA-BINDING PROTEIN 25"/>
    <property type="match status" value="1"/>
</dbReference>
<dbReference type="EMBL" id="LN483157">
    <property type="protein sequence ID" value="CED83986.1"/>
    <property type="molecule type" value="Genomic_DNA"/>
</dbReference>
<evidence type="ECO:0000256" key="1">
    <source>
        <dbReference type="PROSITE-ProRule" id="PRU00176"/>
    </source>
</evidence>
<dbReference type="InterPro" id="IPR035979">
    <property type="entry name" value="RBD_domain_sf"/>
</dbReference>
<organism evidence="5">
    <name type="scientific">Phaffia rhodozyma</name>
    <name type="common">Yeast</name>
    <name type="synonym">Xanthophyllomyces dendrorhous</name>
    <dbReference type="NCBI Taxonomy" id="264483"/>
    <lineage>
        <taxon>Eukaryota</taxon>
        <taxon>Fungi</taxon>
        <taxon>Dikarya</taxon>
        <taxon>Basidiomycota</taxon>
        <taxon>Agaricomycotina</taxon>
        <taxon>Tremellomycetes</taxon>
        <taxon>Cystofilobasidiales</taxon>
        <taxon>Mrakiaceae</taxon>
        <taxon>Phaffia</taxon>
    </lineage>
</organism>
<dbReference type="AlphaFoldDB" id="A0A0F7SRE7"/>
<evidence type="ECO:0000259" key="4">
    <source>
        <dbReference type="PROSITE" id="PS51025"/>
    </source>
</evidence>